<keyword evidence="1" id="KW-1133">Transmembrane helix</keyword>
<gene>
    <name evidence="2" type="ORF">DARMORV10_A07P16450.1</name>
</gene>
<dbReference type="Proteomes" id="UP001295469">
    <property type="component" value="Chromosome A07"/>
</dbReference>
<sequence length="86" mass="9151">MFSIGASASLVSGSSGVESQFSCLLGRGELQISSPPLGVLVGFLFFFPVMIGIDVFLSGEMCREQLISWSLPSLWSLRLLAPVLLG</sequence>
<proteinExistence type="predicted"/>
<keyword evidence="1" id="KW-0472">Membrane</keyword>
<keyword evidence="1" id="KW-0812">Transmembrane</keyword>
<feature type="transmembrane region" description="Helical" evidence="1">
    <location>
        <begin position="35"/>
        <end position="57"/>
    </location>
</feature>
<accession>A0A816YI87</accession>
<dbReference type="AlphaFoldDB" id="A0A816YI87"/>
<protein>
    <submittedName>
        <fullName evidence="2">(rape) hypothetical protein</fullName>
    </submittedName>
</protein>
<evidence type="ECO:0000256" key="1">
    <source>
        <dbReference type="SAM" id="Phobius"/>
    </source>
</evidence>
<name>A0A816YI87_BRANA</name>
<reference evidence="2" key="1">
    <citation type="submission" date="2021-01" db="EMBL/GenBank/DDBJ databases">
        <authorList>
            <consortium name="Genoscope - CEA"/>
            <person name="William W."/>
        </authorList>
    </citation>
    <scope>NUCLEOTIDE SEQUENCE</scope>
</reference>
<dbReference type="EMBL" id="HG994361">
    <property type="protein sequence ID" value="CAF2163267.1"/>
    <property type="molecule type" value="Genomic_DNA"/>
</dbReference>
<organism evidence="2">
    <name type="scientific">Brassica napus</name>
    <name type="common">Rape</name>
    <dbReference type="NCBI Taxonomy" id="3708"/>
    <lineage>
        <taxon>Eukaryota</taxon>
        <taxon>Viridiplantae</taxon>
        <taxon>Streptophyta</taxon>
        <taxon>Embryophyta</taxon>
        <taxon>Tracheophyta</taxon>
        <taxon>Spermatophyta</taxon>
        <taxon>Magnoliopsida</taxon>
        <taxon>eudicotyledons</taxon>
        <taxon>Gunneridae</taxon>
        <taxon>Pentapetalae</taxon>
        <taxon>rosids</taxon>
        <taxon>malvids</taxon>
        <taxon>Brassicales</taxon>
        <taxon>Brassicaceae</taxon>
        <taxon>Brassiceae</taxon>
        <taxon>Brassica</taxon>
    </lineage>
</organism>
<evidence type="ECO:0000313" key="2">
    <source>
        <dbReference type="EMBL" id="CAF2163267.1"/>
    </source>
</evidence>